<dbReference type="InterPro" id="IPR036770">
    <property type="entry name" value="Ankyrin_rpt-contain_sf"/>
</dbReference>
<gene>
    <name evidence="1" type="ORF">FNK824_LOCUS41604</name>
</gene>
<dbReference type="AlphaFoldDB" id="A0A820JKR8"/>
<evidence type="ECO:0000313" key="1">
    <source>
        <dbReference type="EMBL" id="CAF4328768.1"/>
    </source>
</evidence>
<feature type="non-terminal residue" evidence="1">
    <location>
        <position position="1"/>
    </location>
</feature>
<name>A0A820JKR8_9BILA</name>
<comment type="caution">
    <text evidence="1">The sequence shown here is derived from an EMBL/GenBank/DDBJ whole genome shotgun (WGS) entry which is preliminary data.</text>
</comment>
<organism evidence="1 2">
    <name type="scientific">Rotaria sordida</name>
    <dbReference type="NCBI Taxonomy" id="392033"/>
    <lineage>
        <taxon>Eukaryota</taxon>
        <taxon>Metazoa</taxon>
        <taxon>Spiralia</taxon>
        <taxon>Gnathifera</taxon>
        <taxon>Rotifera</taxon>
        <taxon>Eurotatoria</taxon>
        <taxon>Bdelloidea</taxon>
        <taxon>Philodinida</taxon>
        <taxon>Philodinidae</taxon>
        <taxon>Rotaria</taxon>
    </lineage>
</organism>
<dbReference type="EMBL" id="CAJOBE010041814">
    <property type="protein sequence ID" value="CAF4328768.1"/>
    <property type="molecule type" value="Genomic_DNA"/>
</dbReference>
<sequence>MRAAEHGFVEAVQTLLNANAKTNIRDLNGHDILFACLSDGTLRQQECFSIIMSKRTPDVNGMT</sequence>
<proteinExistence type="predicted"/>
<dbReference type="Gene3D" id="1.25.40.20">
    <property type="entry name" value="Ankyrin repeat-containing domain"/>
    <property type="match status" value="1"/>
</dbReference>
<reference evidence="1" key="1">
    <citation type="submission" date="2021-02" db="EMBL/GenBank/DDBJ databases">
        <authorList>
            <person name="Nowell W R."/>
        </authorList>
    </citation>
    <scope>NUCLEOTIDE SEQUENCE</scope>
</reference>
<accession>A0A820JKR8</accession>
<evidence type="ECO:0000313" key="2">
    <source>
        <dbReference type="Proteomes" id="UP000663874"/>
    </source>
</evidence>
<dbReference type="Proteomes" id="UP000663874">
    <property type="component" value="Unassembled WGS sequence"/>
</dbReference>
<dbReference type="SUPFAM" id="SSF48403">
    <property type="entry name" value="Ankyrin repeat"/>
    <property type="match status" value="1"/>
</dbReference>
<protein>
    <submittedName>
        <fullName evidence="1">Uncharacterized protein</fullName>
    </submittedName>
</protein>